<dbReference type="EMBL" id="FNXT01001265">
    <property type="protein sequence ID" value="SZX76747.1"/>
    <property type="molecule type" value="Genomic_DNA"/>
</dbReference>
<dbReference type="Proteomes" id="UP000256970">
    <property type="component" value="Unassembled WGS sequence"/>
</dbReference>
<name>A0A383WGX4_TETOB</name>
<dbReference type="PROSITE" id="PS51318">
    <property type="entry name" value="TAT"/>
    <property type="match status" value="1"/>
</dbReference>
<dbReference type="Gene3D" id="2.40.100.10">
    <property type="entry name" value="Cyclophilin-like"/>
    <property type="match status" value="1"/>
</dbReference>
<accession>A0A383WGX4</accession>
<dbReference type="PANTHER" id="PTHR47724">
    <property type="entry name" value="PEPTIDYL-PROLYL CIS-TRANS ISOMERASE CYP26-2, CHLOROPLASTIC"/>
    <property type="match status" value="1"/>
</dbReference>
<dbReference type="PANTHER" id="PTHR47724:SF1">
    <property type="entry name" value="PEPTIDYL-PROLYL CIS-TRANS ISOMERASE CYP26-2, CHLOROPLASTIC"/>
    <property type="match status" value="1"/>
</dbReference>
<evidence type="ECO:0000313" key="2">
    <source>
        <dbReference type="Proteomes" id="UP000256970"/>
    </source>
</evidence>
<dbReference type="Pfam" id="PF00160">
    <property type="entry name" value="Pro_isomerase"/>
    <property type="match status" value="1"/>
</dbReference>
<keyword evidence="2" id="KW-1185">Reference proteome</keyword>
<dbReference type="InterPro" id="IPR002130">
    <property type="entry name" value="Cyclophilin-type_PPIase_dom"/>
</dbReference>
<dbReference type="InterPro" id="IPR029000">
    <property type="entry name" value="Cyclophilin-like_dom_sf"/>
</dbReference>
<dbReference type="GO" id="GO:0003755">
    <property type="term" value="F:peptidyl-prolyl cis-trans isomerase activity"/>
    <property type="evidence" value="ECO:0007669"/>
    <property type="project" value="InterPro"/>
</dbReference>
<dbReference type="AlphaFoldDB" id="A0A383WGX4"/>
<dbReference type="InterPro" id="IPR006311">
    <property type="entry name" value="TAT_signal"/>
</dbReference>
<evidence type="ECO:0000313" key="1">
    <source>
        <dbReference type="EMBL" id="SZX76747.1"/>
    </source>
</evidence>
<dbReference type="GO" id="GO:0009507">
    <property type="term" value="C:chloroplast"/>
    <property type="evidence" value="ECO:0007669"/>
    <property type="project" value="TreeGrafter"/>
</dbReference>
<gene>
    <name evidence="1" type="ORF">BQ4739_LOCUS17119</name>
</gene>
<reference evidence="1 2" key="1">
    <citation type="submission" date="2016-10" db="EMBL/GenBank/DDBJ databases">
        <authorList>
            <person name="Cai Z."/>
        </authorList>
    </citation>
    <scope>NUCLEOTIDE SEQUENCE [LARGE SCALE GENOMIC DNA]</scope>
</reference>
<dbReference type="InterPro" id="IPR044185">
    <property type="entry name" value="CYP26-2-like"/>
</dbReference>
<sequence length="326" mass="34423">MSSVNCLQRSKQVHSGRRQRSFTTRPTRALVVCNAADSNASAPSRRELLAGGLVAANVAFLSQLAAPAYAEEDVIVAAVADLPAAEAAVAEVSSSTSSVASTSGAKQVFLDVRVEGENIGRIVVELLGDAGVAGQRFADLAEGKQGVGYRLSKFDGIYSTYIRNEGVKSLSYTADGESLIAGGDSVQALEDEMDASSRRHDQAGLVSIVVREAQERPVQERLVAMGGKLVTLKSQAGEAPNGTSFMITTGPTPELDKTNLVIGRVVGGFDVVQAVGSLPYARPRDSYYDKPFFEAGKALGDKRATVAEKRFNRPLKRVMVADAGVL</sequence>
<organism evidence="1 2">
    <name type="scientific">Tetradesmus obliquus</name>
    <name type="common">Green alga</name>
    <name type="synonym">Acutodesmus obliquus</name>
    <dbReference type="NCBI Taxonomy" id="3088"/>
    <lineage>
        <taxon>Eukaryota</taxon>
        <taxon>Viridiplantae</taxon>
        <taxon>Chlorophyta</taxon>
        <taxon>core chlorophytes</taxon>
        <taxon>Chlorophyceae</taxon>
        <taxon>CS clade</taxon>
        <taxon>Sphaeropleales</taxon>
        <taxon>Scenedesmaceae</taxon>
        <taxon>Tetradesmus</taxon>
    </lineage>
</organism>
<dbReference type="SUPFAM" id="SSF50891">
    <property type="entry name" value="Cyclophilin-like"/>
    <property type="match status" value="1"/>
</dbReference>
<proteinExistence type="predicted"/>
<dbReference type="STRING" id="3088.A0A383WGX4"/>
<protein>
    <submittedName>
        <fullName evidence="1">Uncharacterized protein</fullName>
    </submittedName>
</protein>
<dbReference type="PROSITE" id="PS50072">
    <property type="entry name" value="CSA_PPIASE_2"/>
    <property type="match status" value="1"/>
</dbReference>